<dbReference type="Proteomes" id="UP001589828">
    <property type="component" value="Unassembled WGS sequence"/>
</dbReference>
<proteinExistence type="predicted"/>
<evidence type="ECO:0000313" key="3">
    <source>
        <dbReference type="Proteomes" id="UP001589828"/>
    </source>
</evidence>
<evidence type="ECO:0000313" key="2">
    <source>
        <dbReference type="EMBL" id="MFC0513164.1"/>
    </source>
</evidence>
<keyword evidence="1" id="KW-1133">Transmembrane helix</keyword>
<gene>
    <name evidence="2" type="ORF">ACFFGT_03095</name>
</gene>
<sequence>MKTAFYFIATCFISTFAFFGALSMKNPFPCFGVAFGIWALFLWGYSRRAKKEASRRLNERMFNEYMRSKDRSSVRR</sequence>
<keyword evidence="1" id="KW-0812">Transmembrane</keyword>
<accession>A0ABV6L0A5</accession>
<reference evidence="2 3" key="1">
    <citation type="submission" date="2024-09" db="EMBL/GenBank/DDBJ databases">
        <authorList>
            <person name="Sun Q."/>
            <person name="Mori K."/>
        </authorList>
    </citation>
    <scope>NUCLEOTIDE SEQUENCE [LARGE SCALE GENOMIC DNA]</scope>
    <source>
        <strain evidence="2 3">NCAIM B.02415</strain>
    </source>
</reference>
<dbReference type="EMBL" id="JBHLTS010000004">
    <property type="protein sequence ID" value="MFC0513164.1"/>
    <property type="molecule type" value="Genomic_DNA"/>
</dbReference>
<organism evidence="2 3">
    <name type="scientific">Mucilaginibacter angelicae</name>
    <dbReference type="NCBI Taxonomy" id="869718"/>
    <lineage>
        <taxon>Bacteria</taxon>
        <taxon>Pseudomonadati</taxon>
        <taxon>Bacteroidota</taxon>
        <taxon>Sphingobacteriia</taxon>
        <taxon>Sphingobacteriales</taxon>
        <taxon>Sphingobacteriaceae</taxon>
        <taxon>Mucilaginibacter</taxon>
    </lineage>
</organism>
<name>A0ABV6L0A5_9SPHI</name>
<keyword evidence="1" id="KW-0472">Membrane</keyword>
<dbReference type="RefSeq" id="WP_377021037.1">
    <property type="nucleotide sequence ID" value="NZ_JBHLTS010000004.1"/>
</dbReference>
<comment type="caution">
    <text evidence="2">The sequence shown here is derived from an EMBL/GenBank/DDBJ whole genome shotgun (WGS) entry which is preliminary data.</text>
</comment>
<protein>
    <submittedName>
        <fullName evidence="2">Uncharacterized protein</fullName>
    </submittedName>
</protein>
<keyword evidence="3" id="KW-1185">Reference proteome</keyword>
<evidence type="ECO:0000256" key="1">
    <source>
        <dbReference type="SAM" id="Phobius"/>
    </source>
</evidence>
<feature type="transmembrane region" description="Helical" evidence="1">
    <location>
        <begin position="5"/>
        <end position="22"/>
    </location>
</feature>
<feature type="transmembrane region" description="Helical" evidence="1">
    <location>
        <begin position="28"/>
        <end position="46"/>
    </location>
</feature>